<reference evidence="17 18" key="1">
    <citation type="submission" date="2016-11" db="EMBL/GenBank/DDBJ databases">
        <title>Complete genome sequence of Sulfitobacter sp. AM1-D1, a toxic bacteria associated with marine dinoflagellate Alexandrium minutum in East China Sea.</title>
        <authorList>
            <person name="Yang Q."/>
            <person name="Zhang X."/>
            <person name="Tian X."/>
        </authorList>
    </citation>
    <scope>NUCLEOTIDE SEQUENCE [LARGE SCALE GENOMIC DNA]</scope>
    <source>
        <strain evidence="17 18">AM1-D1</strain>
    </source>
</reference>
<keyword evidence="10" id="KW-0443">Lipid metabolism</keyword>
<evidence type="ECO:0000256" key="14">
    <source>
        <dbReference type="ARBA" id="ARBA00032361"/>
    </source>
</evidence>
<evidence type="ECO:0000256" key="8">
    <source>
        <dbReference type="ARBA" id="ARBA00022692"/>
    </source>
</evidence>
<name>A0A1J0WGZ4_9RHOB</name>
<evidence type="ECO:0000256" key="15">
    <source>
        <dbReference type="RuleBase" id="RU003750"/>
    </source>
</evidence>
<keyword evidence="8 16" id="KW-0812">Transmembrane</keyword>
<dbReference type="InterPro" id="IPR043130">
    <property type="entry name" value="CDP-OH_PTrfase_TM_dom"/>
</dbReference>
<evidence type="ECO:0000313" key="18">
    <source>
        <dbReference type="Proteomes" id="UP000181897"/>
    </source>
</evidence>
<evidence type="ECO:0000256" key="6">
    <source>
        <dbReference type="ARBA" id="ARBA00022516"/>
    </source>
</evidence>
<evidence type="ECO:0000256" key="1">
    <source>
        <dbReference type="ARBA" id="ARBA00000287"/>
    </source>
</evidence>
<keyword evidence="13" id="KW-1208">Phospholipid metabolism</keyword>
<keyword evidence="6" id="KW-0444">Lipid biosynthesis</keyword>
<evidence type="ECO:0000256" key="2">
    <source>
        <dbReference type="ARBA" id="ARBA00004127"/>
    </source>
</evidence>
<dbReference type="InterPro" id="IPR048254">
    <property type="entry name" value="CDP_ALCOHOL_P_TRANSF_CS"/>
</dbReference>
<comment type="subcellular location">
    <subcellularLocation>
        <location evidence="2">Endomembrane system</location>
        <topology evidence="2">Multi-pass membrane protein</topology>
    </subcellularLocation>
</comment>
<evidence type="ECO:0000313" key="17">
    <source>
        <dbReference type="EMBL" id="APE43591.1"/>
    </source>
</evidence>
<dbReference type="RefSeq" id="WP_071971923.1">
    <property type="nucleotide sequence ID" value="NZ_CP018076.1"/>
</dbReference>
<keyword evidence="9 16" id="KW-1133">Transmembrane helix</keyword>
<dbReference type="GO" id="GO:0003882">
    <property type="term" value="F:CDP-diacylglycerol-serine O-phosphatidyltransferase activity"/>
    <property type="evidence" value="ECO:0007669"/>
    <property type="project" value="UniProtKB-EC"/>
</dbReference>
<feature type="transmembrane region" description="Helical" evidence="16">
    <location>
        <begin position="207"/>
        <end position="226"/>
    </location>
</feature>
<evidence type="ECO:0000256" key="9">
    <source>
        <dbReference type="ARBA" id="ARBA00022989"/>
    </source>
</evidence>
<evidence type="ECO:0000256" key="10">
    <source>
        <dbReference type="ARBA" id="ARBA00023098"/>
    </source>
</evidence>
<keyword evidence="11 16" id="KW-0472">Membrane</keyword>
<dbReference type="AlphaFoldDB" id="A0A1J0WGZ4"/>
<dbReference type="InterPro" id="IPR000462">
    <property type="entry name" value="CDP-OH_P_trans"/>
</dbReference>
<evidence type="ECO:0000256" key="11">
    <source>
        <dbReference type="ARBA" id="ARBA00023136"/>
    </source>
</evidence>
<dbReference type="EC" id="2.7.8.8" evidence="4"/>
<dbReference type="EMBL" id="CP018076">
    <property type="protein sequence ID" value="APE43591.1"/>
    <property type="molecule type" value="Genomic_DNA"/>
</dbReference>
<dbReference type="Pfam" id="PF01066">
    <property type="entry name" value="CDP-OH_P_transf"/>
    <property type="match status" value="1"/>
</dbReference>
<evidence type="ECO:0000256" key="7">
    <source>
        <dbReference type="ARBA" id="ARBA00022679"/>
    </source>
</evidence>
<sequence>MSEPSPPPSRDVSLLQLLPNILTITAICAGLSAIRFGVQGNYVLAVQLIVAACVLDGVDGHLARLLKSDSKIGAELDSLADFVNFGVAPPLVLYFWALQDLRSAAWLAVLFYAICCVLRLARFNVASREPPSSEAQVPPGYFTGIPSPAGALLVLLPLSISFAFANGPLLPDLVICLHMVVIGLLMISRVPTWSIKALRIRRAQAPYVTLCAVLLAAALLTFAWITLVILCLAYIAMVVWTLIAAAPRFSRKDS</sequence>
<evidence type="ECO:0000256" key="4">
    <source>
        <dbReference type="ARBA" id="ARBA00013174"/>
    </source>
</evidence>
<keyword evidence="12" id="KW-0594">Phospholipid biosynthesis</keyword>
<evidence type="ECO:0000256" key="3">
    <source>
        <dbReference type="ARBA" id="ARBA00010441"/>
    </source>
</evidence>
<dbReference type="GO" id="GO:0016020">
    <property type="term" value="C:membrane"/>
    <property type="evidence" value="ECO:0007669"/>
    <property type="project" value="InterPro"/>
</dbReference>
<feature type="transmembrane region" description="Helical" evidence="16">
    <location>
        <begin position="141"/>
        <end position="163"/>
    </location>
</feature>
<keyword evidence="7 15" id="KW-0808">Transferase</keyword>
<keyword evidence="18" id="KW-1185">Reference proteome</keyword>
<feature type="transmembrane region" description="Helical" evidence="16">
    <location>
        <begin position="232"/>
        <end position="249"/>
    </location>
</feature>
<dbReference type="STRING" id="1917485.BOO69_09335"/>
<comment type="catalytic activity">
    <reaction evidence="1">
        <text>a CDP-1,2-diacyl-sn-glycerol + L-serine = a 1,2-diacyl-sn-glycero-3-phospho-L-serine + CMP + H(+)</text>
        <dbReference type="Rhea" id="RHEA:16913"/>
        <dbReference type="ChEBI" id="CHEBI:15378"/>
        <dbReference type="ChEBI" id="CHEBI:33384"/>
        <dbReference type="ChEBI" id="CHEBI:57262"/>
        <dbReference type="ChEBI" id="CHEBI:58332"/>
        <dbReference type="ChEBI" id="CHEBI:60377"/>
        <dbReference type="EC" id="2.7.8.8"/>
    </reaction>
</comment>
<proteinExistence type="inferred from homology"/>
<dbReference type="NCBIfam" id="TIGR00473">
    <property type="entry name" value="pssA"/>
    <property type="match status" value="1"/>
</dbReference>
<feature type="transmembrane region" description="Helical" evidence="16">
    <location>
        <begin position="40"/>
        <end position="58"/>
    </location>
</feature>
<dbReference type="Proteomes" id="UP000181897">
    <property type="component" value="Chromosome"/>
</dbReference>
<evidence type="ECO:0000256" key="5">
    <source>
        <dbReference type="ARBA" id="ARBA00017171"/>
    </source>
</evidence>
<dbReference type="PANTHER" id="PTHR14269:SF61">
    <property type="entry name" value="CDP-DIACYLGLYCEROL--SERINE O-PHOSPHATIDYLTRANSFERASE"/>
    <property type="match status" value="1"/>
</dbReference>
<dbReference type="GO" id="GO:0008654">
    <property type="term" value="P:phospholipid biosynthetic process"/>
    <property type="evidence" value="ECO:0007669"/>
    <property type="project" value="UniProtKB-KW"/>
</dbReference>
<organism evidence="17 18">
    <name type="scientific">Sulfitobacter alexandrii</name>
    <dbReference type="NCBI Taxonomy" id="1917485"/>
    <lineage>
        <taxon>Bacteria</taxon>
        <taxon>Pseudomonadati</taxon>
        <taxon>Pseudomonadota</taxon>
        <taxon>Alphaproteobacteria</taxon>
        <taxon>Rhodobacterales</taxon>
        <taxon>Roseobacteraceae</taxon>
        <taxon>Sulfitobacter</taxon>
    </lineage>
</organism>
<evidence type="ECO:0000256" key="16">
    <source>
        <dbReference type="SAM" id="Phobius"/>
    </source>
</evidence>
<feature type="transmembrane region" description="Helical" evidence="16">
    <location>
        <begin position="12"/>
        <end position="34"/>
    </location>
</feature>
<dbReference type="InterPro" id="IPR050324">
    <property type="entry name" value="CDP-alcohol_PTase-I"/>
</dbReference>
<protein>
    <recommendedName>
        <fullName evidence="5">CDP-diacylglycerol--serine O-phosphatidyltransferase</fullName>
        <ecNumber evidence="4">2.7.8.8</ecNumber>
    </recommendedName>
    <alternativeName>
        <fullName evidence="14">Phosphatidylserine synthase</fullName>
    </alternativeName>
</protein>
<evidence type="ECO:0000256" key="13">
    <source>
        <dbReference type="ARBA" id="ARBA00023264"/>
    </source>
</evidence>
<dbReference type="KEGG" id="suam:BOO69_09335"/>
<feature type="transmembrane region" description="Helical" evidence="16">
    <location>
        <begin position="103"/>
        <end position="121"/>
    </location>
</feature>
<comment type="similarity">
    <text evidence="3 15">Belongs to the CDP-alcohol phosphatidyltransferase class-I family.</text>
</comment>
<dbReference type="OrthoDB" id="9777147at2"/>
<dbReference type="PANTHER" id="PTHR14269">
    <property type="entry name" value="CDP-DIACYLGLYCEROL--GLYCEROL-3-PHOSPHATE 3-PHOSPHATIDYLTRANSFERASE-RELATED"/>
    <property type="match status" value="1"/>
</dbReference>
<dbReference type="Gene3D" id="1.20.120.1760">
    <property type="match status" value="1"/>
</dbReference>
<dbReference type="PROSITE" id="PS00379">
    <property type="entry name" value="CDP_ALCOHOL_P_TRANSF"/>
    <property type="match status" value="1"/>
</dbReference>
<dbReference type="GO" id="GO:0012505">
    <property type="term" value="C:endomembrane system"/>
    <property type="evidence" value="ECO:0007669"/>
    <property type="project" value="UniProtKB-SubCell"/>
</dbReference>
<dbReference type="InterPro" id="IPR004533">
    <property type="entry name" value="CDP-diaglyc--ser_O-PTrfase"/>
</dbReference>
<feature type="transmembrane region" description="Helical" evidence="16">
    <location>
        <begin position="79"/>
        <end position="97"/>
    </location>
</feature>
<gene>
    <name evidence="17" type="ORF">BOO69_09335</name>
</gene>
<feature type="transmembrane region" description="Helical" evidence="16">
    <location>
        <begin position="169"/>
        <end position="187"/>
    </location>
</feature>
<evidence type="ECO:0000256" key="12">
    <source>
        <dbReference type="ARBA" id="ARBA00023209"/>
    </source>
</evidence>
<accession>A0A1J0WGZ4</accession>